<dbReference type="SMART" id="SM01005">
    <property type="entry name" value="Ala_racemase_C"/>
    <property type="match status" value="1"/>
</dbReference>
<evidence type="ECO:0000256" key="7">
    <source>
        <dbReference type="PIRSR" id="PIRSR600821-50"/>
    </source>
</evidence>
<dbReference type="InterPro" id="IPR029066">
    <property type="entry name" value="PLP-binding_barrel"/>
</dbReference>
<evidence type="ECO:0000256" key="1">
    <source>
        <dbReference type="ARBA" id="ARBA00000316"/>
    </source>
</evidence>
<dbReference type="Gene3D" id="2.40.37.10">
    <property type="entry name" value="Lyase, Ornithine Decarboxylase, Chain A, domain 1"/>
    <property type="match status" value="1"/>
</dbReference>
<geneLocation type="plasmid" evidence="10 11">
    <name>pW43C</name>
</geneLocation>
<accession>A0A3T0NAD3</accession>
<comment type="cofactor">
    <cofactor evidence="2 7">
        <name>pyridoxal 5'-phosphate</name>
        <dbReference type="ChEBI" id="CHEBI:597326"/>
    </cofactor>
</comment>
<dbReference type="GO" id="GO:0030170">
    <property type="term" value="F:pyridoxal phosphate binding"/>
    <property type="evidence" value="ECO:0007669"/>
    <property type="project" value="TreeGrafter"/>
</dbReference>
<dbReference type="AlphaFoldDB" id="A0A3T0NAD3"/>
<dbReference type="Pfam" id="PF00842">
    <property type="entry name" value="Ala_racemase_C"/>
    <property type="match status" value="1"/>
</dbReference>
<dbReference type="PANTHER" id="PTHR30511">
    <property type="entry name" value="ALANINE RACEMASE"/>
    <property type="match status" value="1"/>
</dbReference>
<evidence type="ECO:0000256" key="8">
    <source>
        <dbReference type="PIRSR" id="PIRSR600821-52"/>
    </source>
</evidence>
<name>A0A3T0NAD3_9RHOB</name>
<keyword evidence="11" id="KW-1185">Reference proteome</keyword>
<dbReference type="NCBIfam" id="TIGR00492">
    <property type="entry name" value="alr"/>
    <property type="match status" value="1"/>
</dbReference>
<dbReference type="InterPro" id="IPR011079">
    <property type="entry name" value="Ala_racemase_C"/>
</dbReference>
<dbReference type="GO" id="GO:0005829">
    <property type="term" value="C:cytosol"/>
    <property type="evidence" value="ECO:0007669"/>
    <property type="project" value="TreeGrafter"/>
</dbReference>
<comment type="catalytic activity">
    <reaction evidence="1">
        <text>L-alanine = D-alanine</text>
        <dbReference type="Rhea" id="RHEA:20249"/>
        <dbReference type="ChEBI" id="CHEBI:57416"/>
        <dbReference type="ChEBI" id="CHEBI:57972"/>
        <dbReference type="EC" id="5.1.1.1"/>
    </reaction>
</comment>
<dbReference type="PROSITE" id="PS00395">
    <property type="entry name" value="ALANINE_RACEMASE"/>
    <property type="match status" value="1"/>
</dbReference>
<dbReference type="Proteomes" id="UP000283063">
    <property type="component" value="Plasmid pW43C"/>
</dbReference>
<keyword evidence="10" id="KW-0614">Plasmid</keyword>
<keyword evidence="5 7" id="KW-0663">Pyridoxal phosphate</keyword>
<dbReference type="PRINTS" id="PR00992">
    <property type="entry name" value="ALARACEMASE"/>
</dbReference>
<dbReference type="GO" id="GO:0008784">
    <property type="term" value="F:alanine racemase activity"/>
    <property type="evidence" value="ECO:0007669"/>
    <property type="project" value="UniProtKB-EC"/>
</dbReference>
<feature type="binding site" evidence="8">
    <location>
        <position position="138"/>
    </location>
    <ligand>
        <name>substrate</name>
    </ligand>
</feature>
<evidence type="ECO:0000256" key="2">
    <source>
        <dbReference type="ARBA" id="ARBA00001933"/>
    </source>
</evidence>
<evidence type="ECO:0000256" key="4">
    <source>
        <dbReference type="ARBA" id="ARBA00013089"/>
    </source>
</evidence>
<feature type="binding site" evidence="8">
    <location>
        <position position="312"/>
    </location>
    <ligand>
        <name>substrate</name>
    </ligand>
</feature>
<dbReference type="InterPro" id="IPR020622">
    <property type="entry name" value="Ala_racemase_pyridoxalP-BS"/>
</dbReference>
<evidence type="ECO:0000313" key="11">
    <source>
        <dbReference type="Proteomes" id="UP000283063"/>
    </source>
</evidence>
<dbReference type="OrthoDB" id="9813814at2"/>
<dbReference type="PANTHER" id="PTHR30511:SF0">
    <property type="entry name" value="ALANINE RACEMASE, CATABOLIC-RELATED"/>
    <property type="match status" value="1"/>
</dbReference>
<dbReference type="InterPro" id="IPR000821">
    <property type="entry name" value="Ala_racemase"/>
</dbReference>
<feature type="modified residue" description="N6-(pyridoxal phosphate)lysine" evidence="7">
    <location>
        <position position="40"/>
    </location>
</feature>
<dbReference type="RefSeq" id="WP_127751450.1">
    <property type="nucleotide sequence ID" value="NZ_CP033222.1"/>
</dbReference>
<dbReference type="InterPro" id="IPR009006">
    <property type="entry name" value="Ala_racemase/Decarboxylase_C"/>
</dbReference>
<protein>
    <recommendedName>
        <fullName evidence="4">alanine racemase</fullName>
        <ecNumber evidence="4">5.1.1.1</ecNumber>
    </recommendedName>
</protein>
<dbReference type="KEGG" id="sedi:EBB79_23800"/>
<dbReference type="InterPro" id="IPR001608">
    <property type="entry name" value="Ala_racemase_N"/>
</dbReference>
<comment type="similarity">
    <text evidence="3">Belongs to the alanine racemase family.</text>
</comment>
<proteinExistence type="inferred from homology"/>
<evidence type="ECO:0000256" key="5">
    <source>
        <dbReference type="ARBA" id="ARBA00022898"/>
    </source>
</evidence>
<dbReference type="Gene3D" id="3.20.20.10">
    <property type="entry name" value="Alanine racemase"/>
    <property type="match status" value="1"/>
</dbReference>
<evidence type="ECO:0000259" key="9">
    <source>
        <dbReference type="SMART" id="SM01005"/>
    </source>
</evidence>
<dbReference type="GO" id="GO:0030632">
    <property type="term" value="P:D-alanine biosynthetic process"/>
    <property type="evidence" value="ECO:0007669"/>
    <property type="project" value="TreeGrafter"/>
</dbReference>
<feature type="domain" description="Alanine racemase C-terminal" evidence="9">
    <location>
        <begin position="243"/>
        <end position="371"/>
    </location>
</feature>
<dbReference type="Pfam" id="PF01168">
    <property type="entry name" value="Ala_racemase_N"/>
    <property type="match status" value="1"/>
</dbReference>
<reference evidence="10 11" key="1">
    <citation type="submission" date="2018-10" db="EMBL/GenBank/DDBJ databases">
        <title>Parasedimentitalea marina sp. nov., a psychrophilic bacterium isolated from deep seawater of the New Britain Trench.</title>
        <authorList>
            <person name="Cao J."/>
        </authorList>
    </citation>
    <scope>NUCLEOTIDE SEQUENCE [LARGE SCALE GENOMIC DNA]</scope>
    <source>
        <strain evidence="10 11">W43</strain>
        <plasmid evidence="10 11">pW43C</plasmid>
    </source>
</reference>
<dbReference type="SUPFAM" id="SSF51419">
    <property type="entry name" value="PLP-binding barrel"/>
    <property type="match status" value="1"/>
</dbReference>
<dbReference type="EMBL" id="CP033222">
    <property type="protein sequence ID" value="AZV80949.1"/>
    <property type="molecule type" value="Genomic_DNA"/>
</dbReference>
<dbReference type="EC" id="5.1.1.1" evidence="4"/>
<gene>
    <name evidence="10" type="primary">alr</name>
    <name evidence="10" type="ORF">EBB79_23800</name>
</gene>
<dbReference type="SUPFAM" id="SSF50621">
    <property type="entry name" value="Alanine racemase C-terminal domain-like"/>
    <property type="match status" value="1"/>
</dbReference>
<sequence length="373" mass="40134">MTDPTPESSWCEISLPAISHNLSHALDRLPKDTQLCAVVKADAYGHGIENVVPLLIAQDVSYIGIASNAEARAVRDLGYSGRILRLRMATPQEVENALDCHVEEMVGSLTAMRSLLQTLGQAALPRLHISLNADGMSRDGLELSTAQGRDACLKILDLAQNRVAGLCTHFPSNLAADLAASIARFQKDQSWIFDHSPLHRNDVLIHAGSTLTLCSGQDPKTDVMRCGAILYGIAGLRPDFQSTLALKSRVISVGKYPKGSTIGYDRTTCLPQDKVLASIALGYANGYCRQLSGCGEVLIHGQRLPVMGKISMNTIVVDVTTLPDVAIGDEVVAFGQQGNQAIDAQGIEHLTGTIMADLFSDWGQRNPRIVRQG</sequence>
<evidence type="ECO:0000256" key="3">
    <source>
        <dbReference type="ARBA" id="ARBA00007880"/>
    </source>
</evidence>
<evidence type="ECO:0000256" key="6">
    <source>
        <dbReference type="ARBA" id="ARBA00023235"/>
    </source>
</evidence>
<organism evidence="10 11">
    <name type="scientific">Parasedimentitalea marina</name>
    <dbReference type="NCBI Taxonomy" id="2483033"/>
    <lineage>
        <taxon>Bacteria</taxon>
        <taxon>Pseudomonadati</taxon>
        <taxon>Pseudomonadota</taxon>
        <taxon>Alphaproteobacteria</taxon>
        <taxon>Rhodobacterales</taxon>
        <taxon>Paracoccaceae</taxon>
        <taxon>Parasedimentitalea</taxon>
    </lineage>
</organism>
<evidence type="ECO:0000313" key="10">
    <source>
        <dbReference type="EMBL" id="AZV80949.1"/>
    </source>
</evidence>
<keyword evidence="6 10" id="KW-0413">Isomerase</keyword>